<sequence length="40" mass="4460">MFRKKRLFKAAFEFEKTGRLAVNAPIKPLPPLSSISSVAL</sequence>
<protein>
    <submittedName>
        <fullName evidence="1">Uncharacterized protein</fullName>
    </submittedName>
</protein>
<dbReference type="AlphaFoldDB" id="A0A0W8FXE0"/>
<proteinExistence type="predicted"/>
<dbReference type="EMBL" id="LNQE01000661">
    <property type="protein sequence ID" value="KUG25533.1"/>
    <property type="molecule type" value="Genomic_DNA"/>
</dbReference>
<accession>A0A0W8FXE0</accession>
<comment type="caution">
    <text evidence="1">The sequence shown here is derived from an EMBL/GenBank/DDBJ whole genome shotgun (WGS) entry which is preliminary data.</text>
</comment>
<organism evidence="1">
    <name type="scientific">hydrocarbon metagenome</name>
    <dbReference type="NCBI Taxonomy" id="938273"/>
    <lineage>
        <taxon>unclassified sequences</taxon>
        <taxon>metagenomes</taxon>
        <taxon>ecological metagenomes</taxon>
    </lineage>
</organism>
<gene>
    <name evidence="1" type="ORF">ASZ90_004644</name>
</gene>
<name>A0A0W8FXE0_9ZZZZ</name>
<evidence type="ECO:0000313" key="1">
    <source>
        <dbReference type="EMBL" id="KUG25533.1"/>
    </source>
</evidence>
<reference evidence="1" key="1">
    <citation type="journal article" date="2015" name="Proc. Natl. Acad. Sci. U.S.A.">
        <title>Networks of energetic and metabolic interactions define dynamics in microbial communities.</title>
        <authorList>
            <person name="Embree M."/>
            <person name="Liu J.K."/>
            <person name="Al-Bassam M.M."/>
            <person name="Zengler K."/>
        </authorList>
    </citation>
    <scope>NUCLEOTIDE SEQUENCE</scope>
</reference>